<evidence type="ECO:0000256" key="2">
    <source>
        <dbReference type="ARBA" id="ARBA00022475"/>
    </source>
</evidence>
<dbReference type="AlphaFoldDB" id="A0A7C4XZT0"/>
<evidence type="ECO:0000256" key="6">
    <source>
        <dbReference type="SAM" id="Phobius"/>
    </source>
</evidence>
<evidence type="ECO:0000256" key="1">
    <source>
        <dbReference type="ARBA" id="ARBA00004651"/>
    </source>
</evidence>
<comment type="caution">
    <text evidence="7">The sequence shown here is derived from an EMBL/GenBank/DDBJ whole genome shotgun (WGS) entry which is preliminary data.</text>
</comment>
<dbReference type="PANTHER" id="PTHR43370:SF2">
    <property type="entry name" value="ABC TRANSPORTER PERMEASE PROTEIN"/>
    <property type="match status" value="1"/>
</dbReference>
<keyword evidence="2" id="KW-1003">Cell membrane</keyword>
<dbReference type="CDD" id="cd06580">
    <property type="entry name" value="TM_PBP1_transp_TpRbsC_like"/>
    <property type="match status" value="1"/>
</dbReference>
<dbReference type="EMBL" id="DTHV01000009">
    <property type="protein sequence ID" value="HGW59855.1"/>
    <property type="molecule type" value="Genomic_DNA"/>
</dbReference>
<name>A0A7C4XZT0_9BACT</name>
<reference evidence="7" key="1">
    <citation type="journal article" date="2020" name="mSystems">
        <title>Genome- and Community-Level Interaction Insights into Carbon Utilization and Element Cycling Functions of Hydrothermarchaeota in Hydrothermal Sediment.</title>
        <authorList>
            <person name="Zhou Z."/>
            <person name="Liu Y."/>
            <person name="Xu W."/>
            <person name="Pan J."/>
            <person name="Luo Z.H."/>
            <person name="Li M."/>
        </authorList>
    </citation>
    <scope>NUCLEOTIDE SEQUENCE [LARGE SCALE GENOMIC DNA]</scope>
    <source>
        <strain evidence="7">SpSt-794</strain>
    </source>
</reference>
<evidence type="ECO:0000256" key="5">
    <source>
        <dbReference type="ARBA" id="ARBA00023136"/>
    </source>
</evidence>
<keyword evidence="3 6" id="KW-0812">Transmembrane</keyword>
<organism evidence="7">
    <name type="scientific">Caldisericum exile</name>
    <dbReference type="NCBI Taxonomy" id="693075"/>
    <lineage>
        <taxon>Bacteria</taxon>
        <taxon>Pseudomonadati</taxon>
        <taxon>Caldisericota/Cryosericota group</taxon>
        <taxon>Caldisericota</taxon>
        <taxon>Caldisericia</taxon>
        <taxon>Caldisericales</taxon>
        <taxon>Caldisericaceae</taxon>
        <taxon>Caldisericum</taxon>
    </lineage>
</organism>
<evidence type="ECO:0000313" key="7">
    <source>
        <dbReference type="EMBL" id="HGW59855.1"/>
    </source>
</evidence>
<dbReference type="InterPro" id="IPR001851">
    <property type="entry name" value="ABC_transp_permease"/>
</dbReference>
<sequence>MGNFFQTGVIVSIFSAGIRLATPYLLASIGEMLDQRSGVYNLGIEGIMLIGAFLSFYTSLKTGSLMLGILMAIIVGLLMGLLSAFINVTMKAEQGISGIGIYMFGFGLSGLLFRLTMGAIVTIDGFKSIPIPILSKMPYIGEIFFNQNWMVYLAFLLVPISYIVLFKTTFGLKIRSVGENPSAADSLGVSVEFVRYVCIIIGSVLAALAGAFLTIGQQKAIFVENISAGRGFIAIALVYFGRWQPTGVMIGSLLFSILDALQIRVQIANIGIPYEYAVMAPYIITIIVLVFVAQHRIGGPTALGKPFERCK</sequence>
<comment type="subcellular location">
    <subcellularLocation>
        <location evidence="1">Cell membrane</location>
        <topology evidence="1">Multi-pass membrane protein</topology>
    </subcellularLocation>
</comment>
<dbReference type="GO" id="GO:0022857">
    <property type="term" value="F:transmembrane transporter activity"/>
    <property type="evidence" value="ECO:0007669"/>
    <property type="project" value="InterPro"/>
</dbReference>
<protein>
    <submittedName>
        <fullName evidence="7">ABC transporter permease</fullName>
    </submittedName>
</protein>
<feature type="transmembrane region" description="Helical" evidence="6">
    <location>
        <begin position="100"/>
        <end position="123"/>
    </location>
</feature>
<feature type="transmembrane region" description="Helical" evidence="6">
    <location>
        <begin position="149"/>
        <end position="172"/>
    </location>
</feature>
<feature type="transmembrane region" description="Helical" evidence="6">
    <location>
        <begin position="273"/>
        <end position="293"/>
    </location>
</feature>
<dbReference type="GO" id="GO:0005886">
    <property type="term" value="C:plasma membrane"/>
    <property type="evidence" value="ECO:0007669"/>
    <property type="project" value="UniProtKB-SubCell"/>
</dbReference>
<dbReference type="PANTHER" id="PTHR43370">
    <property type="entry name" value="SUGAR ABC TRANSPORTER INTEGRAL MEMBRANE PROTEIN-RELATED"/>
    <property type="match status" value="1"/>
</dbReference>
<gene>
    <name evidence="7" type="ORF">ENV82_00200</name>
</gene>
<evidence type="ECO:0000256" key="3">
    <source>
        <dbReference type="ARBA" id="ARBA00022692"/>
    </source>
</evidence>
<feature type="transmembrane region" description="Helical" evidence="6">
    <location>
        <begin position="39"/>
        <end position="59"/>
    </location>
</feature>
<feature type="transmembrane region" description="Helical" evidence="6">
    <location>
        <begin position="193"/>
        <end position="215"/>
    </location>
</feature>
<keyword evidence="4 6" id="KW-1133">Transmembrane helix</keyword>
<dbReference type="Pfam" id="PF02653">
    <property type="entry name" value="BPD_transp_2"/>
    <property type="match status" value="1"/>
</dbReference>
<accession>A0A7C4XZT0</accession>
<evidence type="ECO:0000256" key="4">
    <source>
        <dbReference type="ARBA" id="ARBA00022989"/>
    </source>
</evidence>
<feature type="transmembrane region" description="Helical" evidence="6">
    <location>
        <begin position="65"/>
        <end position="88"/>
    </location>
</feature>
<keyword evidence="5 6" id="KW-0472">Membrane</keyword>
<proteinExistence type="predicted"/>
<feature type="transmembrane region" description="Helical" evidence="6">
    <location>
        <begin position="6"/>
        <end position="27"/>
    </location>
</feature>